<accession>A0ACB7TI38</accession>
<proteinExistence type="predicted"/>
<protein>
    <submittedName>
        <fullName evidence="1">Uncharacterized protein</fullName>
    </submittedName>
</protein>
<organism evidence="1 2">
    <name type="scientific">Hyalomma asiaticum</name>
    <name type="common">Tick</name>
    <dbReference type="NCBI Taxonomy" id="266040"/>
    <lineage>
        <taxon>Eukaryota</taxon>
        <taxon>Metazoa</taxon>
        <taxon>Ecdysozoa</taxon>
        <taxon>Arthropoda</taxon>
        <taxon>Chelicerata</taxon>
        <taxon>Arachnida</taxon>
        <taxon>Acari</taxon>
        <taxon>Parasitiformes</taxon>
        <taxon>Ixodida</taxon>
        <taxon>Ixodoidea</taxon>
        <taxon>Ixodidae</taxon>
        <taxon>Hyalomminae</taxon>
        <taxon>Hyalomma</taxon>
    </lineage>
</organism>
<keyword evidence="2" id="KW-1185">Reference proteome</keyword>
<dbReference type="EMBL" id="CM023481">
    <property type="protein sequence ID" value="KAH6945786.1"/>
    <property type="molecule type" value="Genomic_DNA"/>
</dbReference>
<evidence type="ECO:0000313" key="1">
    <source>
        <dbReference type="EMBL" id="KAH6945786.1"/>
    </source>
</evidence>
<reference evidence="1" key="1">
    <citation type="submission" date="2020-05" db="EMBL/GenBank/DDBJ databases">
        <title>Large-scale comparative analyses of tick genomes elucidate their genetic diversity and vector capacities.</title>
        <authorList>
            <person name="Jia N."/>
            <person name="Wang J."/>
            <person name="Shi W."/>
            <person name="Du L."/>
            <person name="Sun Y."/>
            <person name="Zhan W."/>
            <person name="Jiang J."/>
            <person name="Wang Q."/>
            <person name="Zhang B."/>
            <person name="Ji P."/>
            <person name="Sakyi L.B."/>
            <person name="Cui X."/>
            <person name="Yuan T."/>
            <person name="Jiang B."/>
            <person name="Yang W."/>
            <person name="Lam T.T.-Y."/>
            <person name="Chang Q."/>
            <person name="Ding S."/>
            <person name="Wang X."/>
            <person name="Zhu J."/>
            <person name="Ruan X."/>
            <person name="Zhao L."/>
            <person name="Wei J."/>
            <person name="Que T."/>
            <person name="Du C."/>
            <person name="Cheng J."/>
            <person name="Dai P."/>
            <person name="Han X."/>
            <person name="Huang E."/>
            <person name="Gao Y."/>
            <person name="Liu J."/>
            <person name="Shao H."/>
            <person name="Ye R."/>
            <person name="Li L."/>
            <person name="Wei W."/>
            <person name="Wang X."/>
            <person name="Wang C."/>
            <person name="Yang T."/>
            <person name="Huo Q."/>
            <person name="Li W."/>
            <person name="Guo W."/>
            <person name="Chen H."/>
            <person name="Zhou L."/>
            <person name="Ni X."/>
            <person name="Tian J."/>
            <person name="Zhou Y."/>
            <person name="Sheng Y."/>
            <person name="Liu T."/>
            <person name="Pan Y."/>
            <person name="Xia L."/>
            <person name="Li J."/>
            <person name="Zhao F."/>
            <person name="Cao W."/>
        </authorList>
    </citation>
    <scope>NUCLEOTIDE SEQUENCE</scope>
    <source>
        <strain evidence="1">Hyas-2018</strain>
    </source>
</reference>
<dbReference type="Proteomes" id="UP000821845">
    <property type="component" value="Chromosome 1"/>
</dbReference>
<name>A0ACB7TI38_HYAAI</name>
<evidence type="ECO:0000313" key="2">
    <source>
        <dbReference type="Proteomes" id="UP000821845"/>
    </source>
</evidence>
<gene>
    <name evidence="1" type="ORF">HPB50_009944</name>
</gene>
<comment type="caution">
    <text evidence="1">The sequence shown here is derived from an EMBL/GenBank/DDBJ whole genome shotgun (WGS) entry which is preliminary data.</text>
</comment>
<sequence>MTSRSGQPWECDGQIGEALQRAADMVVEDATDASLECSQSKSELLVLRTPDPCRIKTPLTSITVYVHNTPIPQVVHMRVLGLNAQNNHYNITMDRLTITVNQMANLVSRMSARKRGMKEKELLQIIQAFVLSHITYALPYWHLLQSE</sequence>